<dbReference type="KEGG" id="ehx:EMIHUDRAFT_203341"/>
<dbReference type="PaxDb" id="2903-EOD31185"/>
<dbReference type="Proteomes" id="UP000013827">
    <property type="component" value="Unassembled WGS sequence"/>
</dbReference>
<dbReference type="GeneID" id="17276458"/>
<name>A0A0D3K600_EMIH1</name>
<proteinExistence type="predicted"/>
<dbReference type="HOGENOM" id="CLU_487013_0_0_1"/>
<protein>
    <submittedName>
        <fullName evidence="2">Uncharacterized protein</fullName>
    </submittedName>
</protein>
<dbReference type="AlphaFoldDB" id="A0A0D3K600"/>
<organism evidence="2 3">
    <name type="scientific">Emiliania huxleyi (strain CCMP1516)</name>
    <dbReference type="NCBI Taxonomy" id="280463"/>
    <lineage>
        <taxon>Eukaryota</taxon>
        <taxon>Haptista</taxon>
        <taxon>Haptophyta</taxon>
        <taxon>Prymnesiophyceae</taxon>
        <taxon>Isochrysidales</taxon>
        <taxon>Noelaerhabdaceae</taxon>
        <taxon>Emiliania</taxon>
    </lineage>
</organism>
<feature type="compositionally biased region" description="Polar residues" evidence="1">
    <location>
        <begin position="1"/>
        <end position="11"/>
    </location>
</feature>
<sequence length="560" mass="60927">MENATCYSQSCVPPPPSAAPSTSGNRCLTSLPFTSQAACCDACANTLGCLGFSVIRQPLTTKGSHFASKRLSNRRSCCLQRFFAEACSLGDDGGQHERSGQLLSAPCTARCLLPAIAGASSSERVSLDDVPWLAPSLWRAGSPEAPPDAAARSRRAIRVAVCLAGQARTFAHPAVWRSVREHLLEDGRHELFLVLATGSLTAAAASGWNDQRVTSPCELRDALEALAPRATRLVVDDFSPPAACGSAPKTTRQFQKWAACAELVERHEAATGGAYDYIFRSRPDVLWRASPRVERLARGLAGEDVVLTANDRHLLIHRSRWGVLRAMREMECHAACRLSNRSAAPWNEWRSSRPRHGPNEYCLLLAHLATHGIRQVEAAHPRDECVLHYSSSSPVTAALRSSAGPSETHRISRWRYPLLGAPEGAAKYMSDASVPNKWRAPSTGVRRPSCTAPPLRCEYCAAVEPAASPDQPHPCPPAVDLPALAPKQAVPPPRGSECPEQTPKAGSVFWPQRRFRQGAWSGSNPWAWVDYPVRTEFNYSRLSHTAIKGHLAAGRWMTPL</sequence>
<accession>A0A0D3K600</accession>
<evidence type="ECO:0000313" key="2">
    <source>
        <dbReference type="EnsemblProtists" id="EOD31185"/>
    </source>
</evidence>
<dbReference type="EnsemblProtists" id="EOD31185">
    <property type="protein sequence ID" value="EOD31185"/>
    <property type="gene ID" value="EMIHUDRAFT_203341"/>
</dbReference>
<reference evidence="2" key="2">
    <citation type="submission" date="2024-10" db="UniProtKB">
        <authorList>
            <consortium name="EnsemblProtists"/>
        </authorList>
    </citation>
    <scope>IDENTIFICATION</scope>
</reference>
<reference evidence="3" key="1">
    <citation type="journal article" date="2013" name="Nature">
        <title>Pan genome of the phytoplankton Emiliania underpins its global distribution.</title>
        <authorList>
            <person name="Read B.A."/>
            <person name="Kegel J."/>
            <person name="Klute M.J."/>
            <person name="Kuo A."/>
            <person name="Lefebvre S.C."/>
            <person name="Maumus F."/>
            <person name="Mayer C."/>
            <person name="Miller J."/>
            <person name="Monier A."/>
            <person name="Salamov A."/>
            <person name="Young J."/>
            <person name="Aguilar M."/>
            <person name="Claverie J.M."/>
            <person name="Frickenhaus S."/>
            <person name="Gonzalez K."/>
            <person name="Herman E.K."/>
            <person name="Lin Y.C."/>
            <person name="Napier J."/>
            <person name="Ogata H."/>
            <person name="Sarno A.F."/>
            <person name="Shmutz J."/>
            <person name="Schroeder D."/>
            <person name="de Vargas C."/>
            <person name="Verret F."/>
            <person name="von Dassow P."/>
            <person name="Valentin K."/>
            <person name="Van de Peer Y."/>
            <person name="Wheeler G."/>
            <person name="Dacks J.B."/>
            <person name="Delwiche C.F."/>
            <person name="Dyhrman S.T."/>
            <person name="Glockner G."/>
            <person name="John U."/>
            <person name="Richards T."/>
            <person name="Worden A.Z."/>
            <person name="Zhang X."/>
            <person name="Grigoriev I.V."/>
            <person name="Allen A.E."/>
            <person name="Bidle K."/>
            <person name="Borodovsky M."/>
            <person name="Bowler C."/>
            <person name="Brownlee C."/>
            <person name="Cock J.M."/>
            <person name="Elias M."/>
            <person name="Gladyshev V.N."/>
            <person name="Groth M."/>
            <person name="Guda C."/>
            <person name="Hadaegh A."/>
            <person name="Iglesias-Rodriguez M.D."/>
            <person name="Jenkins J."/>
            <person name="Jones B.M."/>
            <person name="Lawson T."/>
            <person name="Leese F."/>
            <person name="Lindquist E."/>
            <person name="Lobanov A."/>
            <person name="Lomsadze A."/>
            <person name="Malik S.B."/>
            <person name="Marsh M.E."/>
            <person name="Mackinder L."/>
            <person name="Mock T."/>
            <person name="Mueller-Roeber B."/>
            <person name="Pagarete A."/>
            <person name="Parker M."/>
            <person name="Probert I."/>
            <person name="Quesneville H."/>
            <person name="Raines C."/>
            <person name="Rensing S.A."/>
            <person name="Riano-Pachon D.M."/>
            <person name="Richier S."/>
            <person name="Rokitta S."/>
            <person name="Shiraiwa Y."/>
            <person name="Soanes D.M."/>
            <person name="van der Giezen M."/>
            <person name="Wahlund T.M."/>
            <person name="Williams B."/>
            <person name="Wilson W."/>
            <person name="Wolfe G."/>
            <person name="Wurch L.L."/>
        </authorList>
    </citation>
    <scope>NUCLEOTIDE SEQUENCE</scope>
</reference>
<evidence type="ECO:0000256" key="1">
    <source>
        <dbReference type="SAM" id="MobiDB-lite"/>
    </source>
</evidence>
<feature type="region of interest" description="Disordered" evidence="1">
    <location>
        <begin position="1"/>
        <end position="22"/>
    </location>
</feature>
<keyword evidence="3" id="KW-1185">Reference proteome</keyword>
<evidence type="ECO:0000313" key="3">
    <source>
        <dbReference type="Proteomes" id="UP000013827"/>
    </source>
</evidence>
<dbReference type="RefSeq" id="XP_005783614.1">
    <property type="nucleotide sequence ID" value="XM_005783557.1"/>
</dbReference>